<sequence>MDATSLERTKFNITGDKAEVFYTKILRKYKFHEFKGGKFITEATVWDRMAYDGYKIRWFNKTIYICDYLDEGLTKNMKEMFAKNPKGTACYIKQQIKFYKCNLKGRLSYYNLYYDFVKSNFRLEQAAKYLEIQPVILISAIFRAKCKKLMISRF</sequence>
<reference evidence="1 2" key="1">
    <citation type="submission" date="2021-10" db="EMBL/GenBank/DDBJ databases">
        <authorList>
            <person name="Criscuolo A."/>
        </authorList>
    </citation>
    <scope>NUCLEOTIDE SEQUENCE [LARGE SCALE GENOMIC DNA]</scope>
    <source>
        <strain evidence="2">CIP 111899</strain>
    </source>
</reference>
<accession>A0ABN7ZY48</accession>
<proteinExistence type="predicted"/>
<evidence type="ECO:0000313" key="2">
    <source>
        <dbReference type="Proteomes" id="UP000789423"/>
    </source>
</evidence>
<organism evidence="1 2">
    <name type="scientific">Bacillus rhizoplanae</name>
    <dbReference type="NCBI Taxonomy" id="2880966"/>
    <lineage>
        <taxon>Bacteria</taxon>
        <taxon>Bacillati</taxon>
        <taxon>Bacillota</taxon>
        <taxon>Bacilli</taxon>
        <taxon>Bacillales</taxon>
        <taxon>Bacillaceae</taxon>
        <taxon>Bacillus</taxon>
    </lineage>
</organism>
<dbReference type="RefSeq" id="WP_230575808.1">
    <property type="nucleotide sequence ID" value="NZ_CAKJTI010000017.1"/>
</dbReference>
<comment type="caution">
    <text evidence="1">The sequence shown here is derived from an EMBL/GenBank/DDBJ whole genome shotgun (WGS) entry which is preliminary data.</text>
</comment>
<evidence type="ECO:0000313" key="1">
    <source>
        <dbReference type="EMBL" id="CAG9613758.1"/>
    </source>
</evidence>
<dbReference type="Proteomes" id="UP000789423">
    <property type="component" value="Unassembled WGS sequence"/>
</dbReference>
<gene>
    <name evidence="1" type="ORF">BACCIP111899_02977</name>
</gene>
<dbReference type="EMBL" id="CAKJTI010000017">
    <property type="protein sequence ID" value="CAG9613758.1"/>
    <property type="molecule type" value="Genomic_DNA"/>
</dbReference>
<name>A0ABN7ZY48_9BACI</name>
<protein>
    <submittedName>
        <fullName evidence="1">Uncharacterized protein</fullName>
    </submittedName>
</protein>
<keyword evidence="2" id="KW-1185">Reference proteome</keyword>